<dbReference type="AlphaFoldDB" id="A0A1M7ME10"/>
<dbReference type="GO" id="GO:0046933">
    <property type="term" value="F:proton-transporting ATP synthase activity, rotational mechanism"/>
    <property type="evidence" value="ECO:0007669"/>
    <property type="project" value="UniProtKB-UniRule"/>
</dbReference>
<accession>A0A1M7ME10</accession>
<evidence type="ECO:0000256" key="3">
    <source>
        <dbReference type="ARBA" id="ARBA00022781"/>
    </source>
</evidence>
<dbReference type="NCBIfam" id="NF004402">
    <property type="entry name" value="PRK05758.2-2"/>
    <property type="match status" value="1"/>
</dbReference>
<evidence type="ECO:0000256" key="6">
    <source>
        <dbReference type="ARBA" id="ARBA00023196"/>
    </source>
</evidence>
<comment type="similarity">
    <text evidence="8">Belongs to the ATPase delta chain family.</text>
</comment>
<dbReference type="SUPFAM" id="SSF47928">
    <property type="entry name" value="N-terminal domain of the delta subunit of the F1F0-ATP synthase"/>
    <property type="match status" value="1"/>
</dbReference>
<comment type="function">
    <text evidence="8">This protein is part of the stalk that links CF(0) to CF(1). It either transmits conformational changes from CF(0) to CF(1) or is implicated in proton conduction.</text>
</comment>
<evidence type="ECO:0000313" key="9">
    <source>
        <dbReference type="EMBL" id="SHM89003.1"/>
    </source>
</evidence>
<dbReference type="NCBIfam" id="TIGR01145">
    <property type="entry name" value="ATP_synt_delta"/>
    <property type="match status" value="1"/>
</dbReference>
<evidence type="ECO:0000256" key="4">
    <source>
        <dbReference type="ARBA" id="ARBA00023065"/>
    </source>
</evidence>
<keyword evidence="10" id="KW-1185">Reference proteome</keyword>
<evidence type="ECO:0000256" key="1">
    <source>
        <dbReference type="ARBA" id="ARBA00004370"/>
    </source>
</evidence>
<keyword evidence="5 8" id="KW-0472">Membrane</keyword>
<keyword evidence="4 8" id="KW-0406">Ion transport</keyword>
<proteinExistence type="inferred from homology"/>
<evidence type="ECO:0000313" key="10">
    <source>
        <dbReference type="Proteomes" id="UP000184339"/>
    </source>
</evidence>
<evidence type="ECO:0000256" key="7">
    <source>
        <dbReference type="ARBA" id="ARBA00023310"/>
    </source>
</evidence>
<dbReference type="RefSeq" id="WP_072782974.1">
    <property type="nucleotide sequence ID" value="NZ_FRCX01000003.1"/>
</dbReference>
<evidence type="ECO:0000256" key="5">
    <source>
        <dbReference type="ARBA" id="ARBA00023136"/>
    </source>
</evidence>
<sequence>MAENATVARPYAEALFRVAQAGKESFNLAAWSELVAELVQIGAHPEVQAFARNPKASASDIVAAFKALVKTPVSTEANNFLTMLVENGRISLLPEIGAQFLALKNAAEGAADAEITSAFELDAAQVSTLIATLEKKFSRKLNPVVTVDPALIGGVRVVVGDEVLDTSVRAKLQQMRVALVA</sequence>
<dbReference type="InterPro" id="IPR000711">
    <property type="entry name" value="ATPase_OSCP/dsu"/>
</dbReference>
<keyword evidence="2 8" id="KW-0813">Transport</keyword>
<gene>
    <name evidence="8" type="primary">atpH</name>
    <name evidence="9" type="ORF">SAMN05192549_103132</name>
</gene>
<keyword evidence="6 8" id="KW-0139">CF(1)</keyword>
<reference evidence="10" key="1">
    <citation type="submission" date="2016-11" db="EMBL/GenBank/DDBJ databases">
        <authorList>
            <person name="Varghese N."/>
            <person name="Submissions S."/>
        </authorList>
    </citation>
    <scope>NUCLEOTIDE SEQUENCE [LARGE SCALE GENOMIC DNA]</scope>
    <source>
        <strain evidence="10">Sac-22</strain>
    </source>
</reference>
<keyword evidence="8" id="KW-1003">Cell membrane</keyword>
<dbReference type="OrthoDB" id="9816221at2"/>
<evidence type="ECO:0000256" key="8">
    <source>
        <dbReference type="HAMAP-Rule" id="MF_01416"/>
    </source>
</evidence>
<comment type="subcellular location">
    <subcellularLocation>
        <location evidence="8">Cell membrane</location>
        <topology evidence="8">Peripheral membrane protein</topology>
    </subcellularLocation>
    <subcellularLocation>
        <location evidence="1">Membrane</location>
    </subcellularLocation>
</comment>
<comment type="function">
    <text evidence="8">F(1)F(0) ATP synthase produces ATP from ADP in the presence of a proton or sodium gradient. F-type ATPases consist of two structural domains, F(1) containing the extramembraneous catalytic core and F(0) containing the membrane proton channel, linked together by a central stalk and a peripheral stalk. During catalysis, ATP synthesis in the catalytic domain of F(1) is coupled via a rotary mechanism of the central stalk subunits to proton translocation.</text>
</comment>
<name>A0A1M7ME10_9BURK</name>
<keyword evidence="7 8" id="KW-0066">ATP synthesis</keyword>
<dbReference type="EMBL" id="FRCX01000003">
    <property type="protein sequence ID" value="SHM89003.1"/>
    <property type="molecule type" value="Genomic_DNA"/>
</dbReference>
<dbReference type="STRING" id="551987.SAMN05192549_103132"/>
<dbReference type="GO" id="GO:0045259">
    <property type="term" value="C:proton-transporting ATP synthase complex"/>
    <property type="evidence" value="ECO:0007669"/>
    <property type="project" value="UniProtKB-KW"/>
</dbReference>
<organism evidence="9 10">
    <name type="scientific">Duganella sacchari</name>
    <dbReference type="NCBI Taxonomy" id="551987"/>
    <lineage>
        <taxon>Bacteria</taxon>
        <taxon>Pseudomonadati</taxon>
        <taxon>Pseudomonadota</taxon>
        <taxon>Betaproteobacteria</taxon>
        <taxon>Burkholderiales</taxon>
        <taxon>Oxalobacteraceae</taxon>
        <taxon>Telluria group</taxon>
        <taxon>Duganella</taxon>
    </lineage>
</organism>
<dbReference type="PANTHER" id="PTHR11910">
    <property type="entry name" value="ATP SYNTHASE DELTA CHAIN"/>
    <property type="match status" value="1"/>
</dbReference>
<evidence type="ECO:0000256" key="2">
    <source>
        <dbReference type="ARBA" id="ARBA00022448"/>
    </source>
</evidence>
<dbReference type="HAMAP" id="MF_01416">
    <property type="entry name" value="ATP_synth_delta_bact"/>
    <property type="match status" value="1"/>
</dbReference>
<protein>
    <recommendedName>
        <fullName evidence="8">ATP synthase subunit delta</fullName>
    </recommendedName>
    <alternativeName>
        <fullName evidence="8">ATP synthase F(1) sector subunit delta</fullName>
    </alternativeName>
    <alternativeName>
        <fullName evidence="8">F-type ATPase subunit delta</fullName>
        <shortName evidence="8">F-ATPase subunit delta</shortName>
    </alternativeName>
</protein>
<dbReference type="Proteomes" id="UP000184339">
    <property type="component" value="Unassembled WGS sequence"/>
</dbReference>
<dbReference type="PRINTS" id="PR00125">
    <property type="entry name" value="ATPASEDELTA"/>
</dbReference>
<dbReference type="GO" id="GO:0005886">
    <property type="term" value="C:plasma membrane"/>
    <property type="evidence" value="ECO:0007669"/>
    <property type="project" value="UniProtKB-SubCell"/>
</dbReference>
<dbReference type="Pfam" id="PF00213">
    <property type="entry name" value="OSCP"/>
    <property type="match status" value="1"/>
</dbReference>
<keyword evidence="3 8" id="KW-0375">Hydrogen ion transport</keyword>
<dbReference type="Gene3D" id="1.10.520.20">
    <property type="entry name" value="N-terminal domain of the delta subunit of the F1F0-ATP synthase"/>
    <property type="match status" value="1"/>
</dbReference>
<dbReference type="InterPro" id="IPR026015">
    <property type="entry name" value="ATP_synth_OSCP/delta_N_sf"/>
</dbReference>